<evidence type="ECO:0000313" key="4">
    <source>
        <dbReference type="Proteomes" id="UP000092596"/>
    </source>
</evidence>
<protein>
    <recommendedName>
        <fullName evidence="5">Di-and tripeptidase</fullName>
    </recommendedName>
</protein>
<sequence length="254" mass="26687">MASKDLRTSKKSSGKGKGGESLIDDKQFELIDKALAVQGPIARKYVDSLRRKNPTWSDDQIIARLEGHFTKLAVATGVGIGGVAALPAVGTATAVALTAGEGIAFAEACAFLTLGIAHVRGVDMSKPSVRRTVILAILGGERGTEIVTKALGKNGLQWSTVLDGMAPPFIADAVNTQVNRWIRRTVTRRFTGLWAGRLIPFGIGAVIGGLGNKALTKTVIEAAREVFSHADDPVPSSLVEDPESEDSSGEGRDA</sequence>
<feature type="region of interest" description="Disordered" evidence="1">
    <location>
        <begin position="231"/>
        <end position="254"/>
    </location>
</feature>
<accession>A0A1B0ZHL5</accession>
<organism evidence="3 4">
    <name type="scientific">Dermabacter vaginalis</name>
    <dbReference type="NCBI Taxonomy" id="1630135"/>
    <lineage>
        <taxon>Bacteria</taxon>
        <taxon>Bacillati</taxon>
        <taxon>Actinomycetota</taxon>
        <taxon>Actinomycetes</taxon>
        <taxon>Micrococcales</taxon>
        <taxon>Dermabacteraceae</taxon>
        <taxon>Dermabacter</taxon>
    </lineage>
</organism>
<dbReference type="EMBL" id="CP012117">
    <property type="protein sequence ID" value="ANP27407.1"/>
    <property type="molecule type" value="Genomic_DNA"/>
</dbReference>
<keyword evidence="2" id="KW-1133">Transmembrane helix</keyword>
<evidence type="ECO:0000256" key="2">
    <source>
        <dbReference type="SAM" id="Phobius"/>
    </source>
</evidence>
<keyword evidence="2" id="KW-0472">Membrane</keyword>
<dbReference type="Proteomes" id="UP000092596">
    <property type="component" value="Chromosome"/>
</dbReference>
<dbReference type="STRING" id="1630135.DAD186_08570"/>
<feature type="region of interest" description="Disordered" evidence="1">
    <location>
        <begin position="1"/>
        <end position="20"/>
    </location>
</feature>
<keyword evidence="2" id="KW-0812">Transmembrane</keyword>
<dbReference type="AlphaFoldDB" id="A0A1B0ZHL5"/>
<evidence type="ECO:0008006" key="5">
    <source>
        <dbReference type="Google" id="ProtNLM"/>
    </source>
</evidence>
<dbReference type="RefSeq" id="WP_065247619.1">
    <property type="nucleotide sequence ID" value="NZ_CP012117.1"/>
</dbReference>
<evidence type="ECO:0000256" key="1">
    <source>
        <dbReference type="SAM" id="MobiDB-lite"/>
    </source>
</evidence>
<feature type="transmembrane region" description="Helical" evidence="2">
    <location>
        <begin position="72"/>
        <end position="97"/>
    </location>
</feature>
<dbReference type="KEGG" id="dva:DAD186_08570"/>
<evidence type="ECO:0000313" key="3">
    <source>
        <dbReference type="EMBL" id="ANP27407.1"/>
    </source>
</evidence>
<gene>
    <name evidence="3" type="ORF">DAD186_08570</name>
</gene>
<name>A0A1B0ZHL5_9MICO</name>
<proteinExistence type="predicted"/>
<feature type="transmembrane region" description="Helical" evidence="2">
    <location>
        <begin position="103"/>
        <end position="122"/>
    </location>
</feature>
<dbReference type="PATRIC" id="fig|1630135.4.peg.857"/>
<reference evidence="3 4" key="1">
    <citation type="submission" date="2015-06" db="EMBL/GenBank/DDBJ databases">
        <title>Investigation of pathophysiology for high-risk pregnancy and development of treatment modality based on it.</title>
        <authorList>
            <person name="Kim B.-C."/>
            <person name="Lim S."/>
        </authorList>
    </citation>
    <scope>NUCLEOTIDE SEQUENCE [LARGE SCALE GENOMIC DNA]</scope>
    <source>
        <strain evidence="3 4">AD1-86</strain>
    </source>
</reference>